<evidence type="ECO:0000256" key="10">
    <source>
        <dbReference type="ARBA" id="ARBA00023136"/>
    </source>
</evidence>
<evidence type="ECO:0000256" key="6">
    <source>
        <dbReference type="ARBA" id="ARBA00022868"/>
    </source>
</evidence>
<dbReference type="InterPro" id="IPR000990">
    <property type="entry name" value="Innexin"/>
</dbReference>
<evidence type="ECO:0000256" key="2">
    <source>
        <dbReference type="ARBA" id="ARBA00004651"/>
    </source>
</evidence>
<evidence type="ECO:0000256" key="3">
    <source>
        <dbReference type="ARBA" id="ARBA00022448"/>
    </source>
</evidence>
<dbReference type="GO" id="GO:0034220">
    <property type="term" value="P:monoatomic ion transmembrane transport"/>
    <property type="evidence" value="ECO:0007669"/>
    <property type="project" value="UniProtKB-KW"/>
</dbReference>
<feature type="transmembrane region" description="Helical" evidence="12">
    <location>
        <begin position="197"/>
        <end position="223"/>
    </location>
</feature>
<dbReference type="GO" id="GO:0005886">
    <property type="term" value="C:plasma membrane"/>
    <property type="evidence" value="ECO:0007669"/>
    <property type="project" value="UniProtKB-SubCell"/>
</dbReference>
<sequence>FVKQFCYGRAIFIVEGPKARQSELFPGIVNKYGHPENRQVYVQYYRWVTFCLLLQAACFQAPHFLWKAKKGNHVRRLIERLRAVELVPDEERNARIRMLASHFLARHNCENRRYFVWFVVTQVLYFFNALAQVALTERFLNDQFISLLPSWLMGEPVLDIVFPKMTKCTLNEFGVGGSIQEKNVMCYLSMNVLIEKVYLLLWGAMMLAVVTSVVQVVFIAIAVASRRFRAVIFDEGAVEEPLQLGEWLFLGFVKEGLDNLWLFEAFLNEVRNKRRALCSSRV</sequence>
<dbReference type="OrthoDB" id="5867527at2759"/>
<protein>
    <recommendedName>
        <fullName evidence="12">Innexin</fullName>
    </recommendedName>
</protein>
<evidence type="ECO:0000256" key="11">
    <source>
        <dbReference type="ARBA" id="ARBA00023303"/>
    </source>
</evidence>
<comment type="caution">
    <text evidence="12">Lacks conserved residue(s) required for the propagation of feature annotation.</text>
</comment>
<comment type="subcellular location">
    <subcellularLocation>
        <location evidence="1">Cell junction</location>
        <location evidence="1">Gap junction</location>
    </subcellularLocation>
    <subcellularLocation>
        <location evidence="2 12">Cell membrane</location>
        <topology evidence="2 12">Multi-pass membrane protein</topology>
    </subcellularLocation>
</comment>
<dbReference type="PANTHER" id="PTHR11893:SF41">
    <property type="entry name" value="INNEXIN INX2"/>
    <property type="match status" value="1"/>
</dbReference>
<dbReference type="EMBL" id="MNPL01003561">
    <property type="protein sequence ID" value="OQR77422.1"/>
    <property type="molecule type" value="Genomic_DNA"/>
</dbReference>
<keyword evidence="14" id="KW-1185">Reference proteome</keyword>
<feature type="transmembrane region" description="Helical" evidence="12">
    <location>
        <begin position="114"/>
        <end position="135"/>
    </location>
</feature>
<dbReference type="PRINTS" id="PR01262">
    <property type="entry name" value="INNEXIN"/>
</dbReference>
<dbReference type="PANTHER" id="PTHR11893">
    <property type="entry name" value="INNEXIN"/>
    <property type="match status" value="1"/>
</dbReference>
<evidence type="ECO:0000313" key="13">
    <source>
        <dbReference type="EMBL" id="OQR77422.1"/>
    </source>
</evidence>
<keyword evidence="7" id="KW-0965">Cell junction</keyword>
<reference evidence="13 14" key="1">
    <citation type="journal article" date="2017" name="Gigascience">
        <title>Draft genome of the honey bee ectoparasitic mite, Tropilaelaps mercedesae, is shaped by the parasitic life history.</title>
        <authorList>
            <person name="Dong X."/>
            <person name="Armstrong S.D."/>
            <person name="Xia D."/>
            <person name="Makepeace B.L."/>
            <person name="Darby A.C."/>
            <person name="Kadowaki T."/>
        </authorList>
    </citation>
    <scope>NUCLEOTIDE SEQUENCE [LARGE SCALE GENOMIC DNA]</scope>
    <source>
        <strain evidence="13">Wuxi-XJTLU</strain>
    </source>
</reference>
<keyword evidence="6" id="KW-0303">Gap junction</keyword>
<evidence type="ECO:0000256" key="1">
    <source>
        <dbReference type="ARBA" id="ARBA00004610"/>
    </source>
</evidence>
<feature type="non-terminal residue" evidence="13">
    <location>
        <position position="1"/>
    </location>
</feature>
<keyword evidence="5 12" id="KW-0812">Transmembrane</keyword>
<keyword evidence="8 12" id="KW-1133">Transmembrane helix</keyword>
<name>A0A1V9XVG8_9ACAR</name>
<dbReference type="Proteomes" id="UP000192247">
    <property type="component" value="Unassembled WGS sequence"/>
</dbReference>
<comment type="caution">
    <text evidence="13">The sequence shown here is derived from an EMBL/GenBank/DDBJ whole genome shotgun (WGS) entry which is preliminary data.</text>
</comment>
<evidence type="ECO:0000256" key="8">
    <source>
        <dbReference type="ARBA" id="ARBA00022989"/>
    </source>
</evidence>
<evidence type="ECO:0000313" key="14">
    <source>
        <dbReference type="Proteomes" id="UP000192247"/>
    </source>
</evidence>
<comment type="similarity">
    <text evidence="12">Belongs to the pannexin family.</text>
</comment>
<keyword evidence="3 12" id="KW-0813">Transport</keyword>
<evidence type="ECO:0000256" key="9">
    <source>
        <dbReference type="ARBA" id="ARBA00023065"/>
    </source>
</evidence>
<dbReference type="GO" id="GO:0005921">
    <property type="term" value="C:gap junction"/>
    <property type="evidence" value="ECO:0007669"/>
    <property type="project" value="UniProtKB-SubCell"/>
</dbReference>
<dbReference type="PROSITE" id="PS51013">
    <property type="entry name" value="PANNEXIN"/>
    <property type="match status" value="1"/>
</dbReference>
<evidence type="ECO:0000256" key="4">
    <source>
        <dbReference type="ARBA" id="ARBA00022475"/>
    </source>
</evidence>
<dbReference type="InParanoid" id="A0A1V9XVG8"/>
<dbReference type="GO" id="GO:0005243">
    <property type="term" value="F:gap junction channel activity"/>
    <property type="evidence" value="ECO:0007669"/>
    <property type="project" value="TreeGrafter"/>
</dbReference>
<dbReference type="Pfam" id="PF00876">
    <property type="entry name" value="Innexin"/>
    <property type="match status" value="1"/>
</dbReference>
<keyword evidence="9 12" id="KW-0406">Ion transport</keyword>
<evidence type="ECO:0000256" key="7">
    <source>
        <dbReference type="ARBA" id="ARBA00022949"/>
    </source>
</evidence>
<organism evidence="13 14">
    <name type="scientific">Tropilaelaps mercedesae</name>
    <dbReference type="NCBI Taxonomy" id="418985"/>
    <lineage>
        <taxon>Eukaryota</taxon>
        <taxon>Metazoa</taxon>
        <taxon>Ecdysozoa</taxon>
        <taxon>Arthropoda</taxon>
        <taxon>Chelicerata</taxon>
        <taxon>Arachnida</taxon>
        <taxon>Acari</taxon>
        <taxon>Parasitiformes</taxon>
        <taxon>Mesostigmata</taxon>
        <taxon>Gamasina</taxon>
        <taxon>Dermanyssoidea</taxon>
        <taxon>Laelapidae</taxon>
        <taxon>Tropilaelaps</taxon>
    </lineage>
</organism>
<dbReference type="AlphaFoldDB" id="A0A1V9XVG8"/>
<accession>A0A1V9XVG8</accession>
<proteinExistence type="inferred from homology"/>
<gene>
    <name evidence="12" type="primary">inx</name>
    <name evidence="13" type="ORF">BIW11_07111</name>
</gene>
<dbReference type="STRING" id="418985.A0A1V9XVG8"/>
<comment type="function">
    <text evidence="12">Structural component of the gap junctions.</text>
</comment>
<evidence type="ECO:0000256" key="5">
    <source>
        <dbReference type="ARBA" id="ARBA00022692"/>
    </source>
</evidence>
<dbReference type="GO" id="GO:0007602">
    <property type="term" value="P:phototransduction"/>
    <property type="evidence" value="ECO:0007669"/>
    <property type="project" value="TreeGrafter"/>
</dbReference>
<keyword evidence="4" id="KW-1003">Cell membrane</keyword>
<evidence type="ECO:0000256" key="12">
    <source>
        <dbReference type="RuleBase" id="RU010713"/>
    </source>
</evidence>
<keyword evidence="10 12" id="KW-0472">Membrane</keyword>
<keyword evidence="11 12" id="KW-0407">Ion channel</keyword>